<evidence type="ECO:0000256" key="1">
    <source>
        <dbReference type="SAM" id="Phobius"/>
    </source>
</evidence>
<feature type="transmembrane region" description="Helical" evidence="1">
    <location>
        <begin position="33"/>
        <end position="50"/>
    </location>
</feature>
<sequence>MTRRNVLVLLWVLLPALLTACILSIAGNPSDGIRLGLLSLPGAWLIYRAISRTRLGWKVVVSS</sequence>
<dbReference type="EMBL" id="CP016896">
    <property type="protein sequence ID" value="APV37034.1"/>
    <property type="molecule type" value="Genomic_DNA"/>
</dbReference>
<proteinExistence type="predicted"/>
<keyword evidence="1" id="KW-0472">Membrane</keyword>
<evidence type="ECO:0000313" key="2">
    <source>
        <dbReference type="EMBL" id="APV37034.1"/>
    </source>
</evidence>
<dbReference type="KEGG" id="asol:BEN76_13840"/>
<keyword evidence="1" id="KW-0812">Transmembrane</keyword>
<dbReference type="Proteomes" id="UP000185674">
    <property type="component" value="Chromosome"/>
</dbReference>
<dbReference type="PROSITE" id="PS51257">
    <property type="entry name" value="PROKAR_LIPOPROTEIN"/>
    <property type="match status" value="1"/>
</dbReference>
<protein>
    <submittedName>
        <fullName evidence="2">Uncharacterized protein</fullName>
    </submittedName>
</protein>
<evidence type="ECO:0000313" key="3">
    <source>
        <dbReference type="Proteomes" id="UP000185674"/>
    </source>
</evidence>
<reference evidence="2 3" key="1">
    <citation type="submission" date="2016-08" db="EMBL/GenBank/DDBJ databases">
        <title>Complete genome sequence of Acinetobacter baylyi strain GFJ2.</title>
        <authorList>
            <person name="Tabata M."/>
            <person name="Kuboki S."/>
            <person name="Gibu N."/>
            <person name="Kinouchi Y."/>
            <person name="Vangnai A."/>
            <person name="Kasai D."/>
            <person name="Fukuda M."/>
        </authorList>
    </citation>
    <scope>NUCLEOTIDE SEQUENCE [LARGE SCALE GENOMIC DNA]</scope>
    <source>
        <strain evidence="2 3">GFJ2</strain>
    </source>
</reference>
<dbReference type="RefSeq" id="WP_076033339.1">
    <property type="nucleotide sequence ID" value="NZ_CP016896.1"/>
</dbReference>
<keyword evidence="1" id="KW-1133">Transmembrane helix</keyword>
<dbReference type="AlphaFoldDB" id="A0A1P8ELD1"/>
<organism evidence="2 3">
    <name type="scientific">Acinetobacter soli</name>
    <dbReference type="NCBI Taxonomy" id="487316"/>
    <lineage>
        <taxon>Bacteria</taxon>
        <taxon>Pseudomonadati</taxon>
        <taxon>Pseudomonadota</taxon>
        <taxon>Gammaproteobacteria</taxon>
        <taxon>Moraxellales</taxon>
        <taxon>Moraxellaceae</taxon>
        <taxon>Acinetobacter</taxon>
    </lineage>
</organism>
<name>A0A1P8ELD1_9GAMM</name>
<accession>A0A1P8ELD1</accession>
<gene>
    <name evidence="2" type="ORF">BEN76_13840</name>
</gene>